<keyword evidence="10 15" id="KW-0809">Transit peptide</keyword>
<dbReference type="RefSeq" id="XP_026756673.1">
    <property type="nucleotide sequence ID" value="XM_026900872.2"/>
</dbReference>
<name>A0A3G1T1P2_GALME</name>
<evidence type="ECO:0000256" key="13">
    <source>
        <dbReference type="ARBA" id="ARBA00023136"/>
    </source>
</evidence>
<evidence type="ECO:0000256" key="9">
    <source>
        <dbReference type="ARBA" id="ARBA00022843"/>
    </source>
</evidence>
<dbReference type="GO" id="GO:0006123">
    <property type="term" value="P:mitochondrial electron transport, cytochrome c to oxygen"/>
    <property type="evidence" value="ECO:0007669"/>
    <property type="project" value="UniProtKB-UniRule"/>
</dbReference>
<evidence type="ECO:0000256" key="6">
    <source>
        <dbReference type="ARBA" id="ARBA00022617"/>
    </source>
</evidence>
<evidence type="ECO:0000256" key="7">
    <source>
        <dbReference type="ARBA" id="ARBA00022723"/>
    </source>
</evidence>
<evidence type="ECO:0000313" key="18">
    <source>
        <dbReference type="RefSeq" id="XP_026756673.1"/>
    </source>
</evidence>
<protein>
    <recommendedName>
        <fullName evidence="4 15">Cytochrome c oxidase subunit 5A, mitochondrial</fullName>
    </recommendedName>
    <alternativeName>
        <fullName evidence="14 15">Cytochrome c oxidase polypeptide Va</fullName>
    </alternativeName>
</protein>
<comment type="subcellular location">
    <subcellularLocation>
        <location evidence="1 15">Mitochondrion inner membrane</location>
        <topology evidence="1 15">Peripheral membrane protein</topology>
        <orientation evidence="1 15">Matrix side</orientation>
    </subcellularLocation>
</comment>
<dbReference type="FunFam" id="1.25.40.40:FF:000002">
    <property type="entry name" value="cytochrome c oxidase subunit 5A, mitochondrial"/>
    <property type="match status" value="1"/>
</dbReference>
<accession>A0A3G1T1P2</accession>
<dbReference type="GO" id="GO:0045277">
    <property type="term" value="C:respiratory chain complex IV"/>
    <property type="evidence" value="ECO:0007669"/>
    <property type="project" value="UniProtKB-UniRule"/>
</dbReference>
<keyword evidence="7 15" id="KW-0479">Metal-binding</keyword>
<keyword evidence="6 15" id="KW-0349">Heme</keyword>
<evidence type="ECO:0000256" key="1">
    <source>
        <dbReference type="ARBA" id="ARBA00004443"/>
    </source>
</evidence>
<keyword evidence="11 15" id="KW-0408">Iron</keyword>
<reference evidence="16" key="1">
    <citation type="journal article" date="2018" name="Insect Biochem. Mol. Biol.">
        <title>The expansion of genes encoding soluble silk components in the greater wax moth, Galleria mellonella.</title>
        <authorList>
            <person name="Kludkiewicz B."/>
            <person name="Kucerova L."/>
            <person name="Konikova T."/>
            <person name="Strnad H."/>
            <person name="Hradilova M."/>
            <person name="Zaloudikova A."/>
            <person name="Sehadova H."/>
            <person name="Konik P."/>
            <person name="Sehnal F."/>
            <person name="Zurovec M."/>
        </authorList>
    </citation>
    <scope>NUCLEOTIDE SEQUENCE</scope>
    <source>
        <tissue evidence="16">Larval silk glands</tissue>
    </source>
</reference>
<dbReference type="UniPathway" id="UPA00705"/>
<keyword evidence="9" id="KW-0832">Ubl conjugation</keyword>
<comment type="pathway">
    <text evidence="2 15">Energy metabolism; oxidative phosphorylation.</text>
</comment>
<dbReference type="Proteomes" id="UP001652740">
    <property type="component" value="Unplaced"/>
</dbReference>
<evidence type="ECO:0000256" key="11">
    <source>
        <dbReference type="ARBA" id="ARBA00023004"/>
    </source>
</evidence>
<dbReference type="Gene3D" id="1.25.40.40">
    <property type="entry name" value="Cytochrome c oxidase, subunit Va/VI"/>
    <property type="match status" value="1"/>
</dbReference>
<evidence type="ECO:0000256" key="14">
    <source>
        <dbReference type="ARBA" id="ARBA00031049"/>
    </source>
</evidence>
<evidence type="ECO:0000256" key="5">
    <source>
        <dbReference type="ARBA" id="ARBA00022553"/>
    </source>
</evidence>
<evidence type="ECO:0000256" key="4">
    <source>
        <dbReference type="ARBA" id="ARBA00021968"/>
    </source>
</evidence>
<keyword evidence="12 15" id="KW-0496">Mitochondrion</keyword>
<dbReference type="InterPro" id="IPR036545">
    <property type="entry name" value="Cyt_c_oxidase_su5A/6_sf"/>
</dbReference>
<comment type="function">
    <text evidence="15">Component of the cytochrome c oxidase, the last enzyme in the mitochondrial electron transport chain which drives oxidative phosphorylation. The respiratory chain contains 3 multisubunit complexes succinate dehydrogenase (complex II, CII), ubiquinol-cytochrome c oxidoreductase (cytochrome b-c1 complex, complex III, CIII) and cytochrome c oxidase (complex IV, CIV), that cooperate to transfer electrons derived from NADH and succinate to molecular oxygen, creating an electrochemical gradient over the inner membrane that drives transmembrane transport and the ATP synthase. Cytochrome c oxidase is the component of the respiratory chain that catalyzes the reduction of oxygen to water. Electrons originating from reduced cytochrome c in the intermembrane space (IMS) are transferred via the dinuclear copper A center (CU(A)) of subunit 2 and heme A of subunit 1 to the active site in subunit 1, a binuclear center (BNC) formed by heme A3 and copper B (CU(B)). The BNC reduces molecular oxygen to 2 water molecules using 4 electrons from cytochrome c in the IMS and 4 protons from the mitochondrial matrix.</text>
</comment>
<organism evidence="16">
    <name type="scientific">Galleria mellonella</name>
    <name type="common">Greater wax moth</name>
    <dbReference type="NCBI Taxonomy" id="7137"/>
    <lineage>
        <taxon>Eukaryota</taxon>
        <taxon>Metazoa</taxon>
        <taxon>Ecdysozoa</taxon>
        <taxon>Arthropoda</taxon>
        <taxon>Hexapoda</taxon>
        <taxon>Insecta</taxon>
        <taxon>Pterygota</taxon>
        <taxon>Neoptera</taxon>
        <taxon>Endopterygota</taxon>
        <taxon>Lepidoptera</taxon>
        <taxon>Glossata</taxon>
        <taxon>Ditrysia</taxon>
        <taxon>Pyraloidea</taxon>
        <taxon>Pyralidae</taxon>
        <taxon>Galleriinae</taxon>
        <taxon>Galleria</taxon>
    </lineage>
</organism>
<gene>
    <name evidence="16" type="primary">Cox5a</name>
    <name evidence="18" type="synonym">LOC113516456</name>
</gene>
<dbReference type="SUPFAM" id="SSF48479">
    <property type="entry name" value="Cytochrome c oxidase subunit E"/>
    <property type="match status" value="1"/>
</dbReference>
<proteinExistence type="evidence at transcript level"/>
<evidence type="ECO:0000256" key="8">
    <source>
        <dbReference type="ARBA" id="ARBA00022792"/>
    </source>
</evidence>
<dbReference type="PANTHER" id="PTHR14200">
    <property type="entry name" value="CYTOCHROME C OXIDASE POLYPEPTIDE"/>
    <property type="match status" value="1"/>
</dbReference>
<dbReference type="OrthoDB" id="5778907at2759"/>
<comment type="similarity">
    <text evidence="3 15">Belongs to the cytochrome c oxidase subunit 5A family.</text>
</comment>
<evidence type="ECO:0000256" key="2">
    <source>
        <dbReference type="ARBA" id="ARBA00004673"/>
    </source>
</evidence>
<dbReference type="InterPro" id="IPR003204">
    <property type="entry name" value="Cyt_c_oxidase_su5A/6"/>
</dbReference>
<dbReference type="GO" id="GO:0005743">
    <property type="term" value="C:mitochondrial inner membrane"/>
    <property type="evidence" value="ECO:0007669"/>
    <property type="project" value="UniProtKB-SubCell"/>
</dbReference>
<sequence>MLKSASGTLVNVLKRSLLPTTRVSAVIPARLSHGGPVESDEEFDSRYEAFFNRKDIDGWEIRKGMNDLCGMDLVPDPRIIKAALHACRRVNDYALAIRFIEACKDKCGNKVNEIYPYIIQEIKPTLTELGIETPEELGYDKPELALQNVYEI</sequence>
<evidence type="ECO:0000256" key="15">
    <source>
        <dbReference type="RuleBase" id="RU368103"/>
    </source>
</evidence>
<evidence type="ECO:0000256" key="3">
    <source>
        <dbReference type="ARBA" id="ARBA00007972"/>
    </source>
</evidence>
<dbReference type="GO" id="GO:0046872">
    <property type="term" value="F:metal ion binding"/>
    <property type="evidence" value="ECO:0007669"/>
    <property type="project" value="UniProtKB-UniRule"/>
</dbReference>
<evidence type="ECO:0000313" key="16">
    <source>
        <dbReference type="EMBL" id="AXY94895.1"/>
    </source>
</evidence>
<keyword evidence="8 15" id="KW-0999">Mitochondrion inner membrane</keyword>
<dbReference type="EMBL" id="MG992457">
    <property type="protein sequence ID" value="AXY94895.1"/>
    <property type="molecule type" value="mRNA"/>
</dbReference>
<dbReference type="PANTHER" id="PTHR14200:SF11">
    <property type="entry name" value="CYTOCHROME C OXIDASE SUBUNIT 5A, MITOCHONDRIAL"/>
    <property type="match status" value="1"/>
</dbReference>
<reference evidence="18" key="2">
    <citation type="submission" date="2025-04" db="UniProtKB">
        <authorList>
            <consortium name="RefSeq"/>
        </authorList>
    </citation>
    <scope>IDENTIFICATION</scope>
    <source>
        <tissue evidence="18">Whole adult</tissue>
    </source>
</reference>
<evidence type="ECO:0000313" key="17">
    <source>
        <dbReference type="Proteomes" id="UP001652740"/>
    </source>
</evidence>
<dbReference type="KEGG" id="gmw:113516456"/>
<dbReference type="CDD" id="cd00923">
    <property type="entry name" value="Cyt_c_Oxidase_Va"/>
    <property type="match status" value="1"/>
</dbReference>
<dbReference type="Pfam" id="PF02284">
    <property type="entry name" value="COX5A"/>
    <property type="match status" value="1"/>
</dbReference>
<comment type="subunit">
    <text evidence="15">Component of the cytochrome c oxidase (complex IV, CIV), a multisubunit enzyme composed of a catalytic core of 3 subunits and several supernumerary subunits. The complex exists as a monomer or a dimer and forms supercomplexes (SCs) in the inner mitochondrial membrane with ubiquinol-cytochrome c oxidoreductase (cytochrome b-c1 complex, complex III, CIII).</text>
</comment>
<evidence type="ECO:0000256" key="10">
    <source>
        <dbReference type="ARBA" id="ARBA00022946"/>
    </source>
</evidence>
<evidence type="ECO:0000256" key="12">
    <source>
        <dbReference type="ARBA" id="ARBA00023128"/>
    </source>
</evidence>
<keyword evidence="17" id="KW-1185">Reference proteome</keyword>
<dbReference type="AlphaFoldDB" id="A0A3G1T1P2"/>
<keyword evidence="13 15" id="KW-0472">Membrane</keyword>
<keyword evidence="5" id="KW-0597">Phosphoprotein</keyword>